<name>A0A9R1C9X6_9BACT</name>
<evidence type="ECO:0000256" key="5">
    <source>
        <dbReference type="ARBA" id="ARBA00038437"/>
    </source>
</evidence>
<organism evidence="8 9">
    <name type="scientific">Prevotella lacticifex</name>
    <dbReference type="NCBI Taxonomy" id="2854755"/>
    <lineage>
        <taxon>Bacteria</taxon>
        <taxon>Pseudomonadati</taxon>
        <taxon>Bacteroidota</taxon>
        <taxon>Bacteroidia</taxon>
        <taxon>Bacteroidales</taxon>
        <taxon>Prevotellaceae</taxon>
        <taxon>Prevotella</taxon>
    </lineage>
</organism>
<dbReference type="PROSITE" id="PS51192">
    <property type="entry name" value="HELICASE_ATP_BIND_1"/>
    <property type="match status" value="1"/>
</dbReference>
<dbReference type="PANTHER" id="PTHR47959">
    <property type="entry name" value="ATP-DEPENDENT RNA HELICASE RHLE-RELATED"/>
    <property type="match status" value="1"/>
</dbReference>
<dbReference type="InterPro" id="IPR001650">
    <property type="entry name" value="Helicase_C-like"/>
</dbReference>
<evidence type="ECO:0000256" key="4">
    <source>
        <dbReference type="ARBA" id="ARBA00022840"/>
    </source>
</evidence>
<dbReference type="GO" id="GO:0003724">
    <property type="term" value="F:RNA helicase activity"/>
    <property type="evidence" value="ECO:0007669"/>
    <property type="project" value="TreeGrafter"/>
</dbReference>
<dbReference type="InterPro" id="IPR014001">
    <property type="entry name" value="Helicase_ATP-bd"/>
</dbReference>
<feature type="domain" description="Helicase ATP-binding" evidence="6">
    <location>
        <begin position="23"/>
        <end position="192"/>
    </location>
</feature>
<dbReference type="GO" id="GO:0005524">
    <property type="term" value="F:ATP binding"/>
    <property type="evidence" value="ECO:0007669"/>
    <property type="project" value="UniProtKB-KW"/>
</dbReference>
<dbReference type="InterPro" id="IPR027417">
    <property type="entry name" value="P-loop_NTPase"/>
</dbReference>
<dbReference type="SUPFAM" id="SSF52540">
    <property type="entry name" value="P-loop containing nucleoside triphosphate hydrolases"/>
    <property type="match status" value="1"/>
</dbReference>
<dbReference type="InterPro" id="IPR011545">
    <property type="entry name" value="DEAD/DEAH_box_helicase_dom"/>
</dbReference>
<dbReference type="InterPro" id="IPR005580">
    <property type="entry name" value="DbpA/CsdA_RNA-bd_dom"/>
</dbReference>
<dbReference type="GO" id="GO:0005829">
    <property type="term" value="C:cytosol"/>
    <property type="evidence" value="ECO:0007669"/>
    <property type="project" value="TreeGrafter"/>
</dbReference>
<evidence type="ECO:0000256" key="2">
    <source>
        <dbReference type="ARBA" id="ARBA00022801"/>
    </source>
</evidence>
<feature type="domain" description="Helicase C-terminal" evidence="7">
    <location>
        <begin position="219"/>
        <end position="365"/>
    </location>
</feature>
<protein>
    <submittedName>
        <fullName evidence="8">Helicase</fullName>
    </submittedName>
</protein>
<evidence type="ECO:0000256" key="3">
    <source>
        <dbReference type="ARBA" id="ARBA00022806"/>
    </source>
</evidence>
<dbReference type="EMBL" id="BPUB01000001">
    <property type="protein sequence ID" value="GJG58682.1"/>
    <property type="molecule type" value="Genomic_DNA"/>
</dbReference>
<dbReference type="CDD" id="cd12252">
    <property type="entry name" value="RRM_DbpA"/>
    <property type="match status" value="1"/>
</dbReference>
<dbReference type="CDD" id="cd00268">
    <property type="entry name" value="DEADc"/>
    <property type="match status" value="1"/>
</dbReference>
<dbReference type="InterPro" id="IPR044742">
    <property type="entry name" value="DEAD/DEAH_RhlB"/>
</dbReference>
<dbReference type="Pfam" id="PF00271">
    <property type="entry name" value="Helicase_C"/>
    <property type="match status" value="1"/>
</dbReference>
<dbReference type="PANTHER" id="PTHR47959:SF1">
    <property type="entry name" value="ATP-DEPENDENT RNA HELICASE DBPA"/>
    <property type="match status" value="1"/>
</dbReference>
<proteinExistence type="inferred from homology"/>
<evidence type="ECO:0000313" key="9">
    <source>
        <dbReference type="Proteomes" id="UP000825483"/>
    </source>
</evidence>
<dbReference type="AlphaFoldDB" id="A0A9R1C9X6"/>
<dbReference type="Proteomes" id="UP000825483">
    <property type="component" value="Unassembled WGS sequence"/>
</dbReference>
<reference evidence="8" key="1">
    <citation type="journal article" date="2022" name="Int. J. Syst. Evol. Microbiol.">
        <title>Prevotella lacticifex sp. nov., isolated from the rumen of cows.</title>
        <authorList>
            <person name="Shinkai T."/>
            <person name="Ikeyama N."/>
            <person name="Kumagai M."/>
            <person name="Ohmori H."/>
            <person name="Sakamoto M."/>
            <person name="Ohkuma M."/>
            <person name="Mitsumori M."/>
        </authorList>
    </citation>
    <scope>NUCLEOTIDE SEQUENCE</scope>
    <source>
        <strain evidence="8">R5076</strain>
    </source>
</reference>
<dbReference type="CDD" id="cd18787">
    <property type="entry name" value="SF2_C_DEAD"/>
    <property type="match status" value="1"/>
</dbReference>
<dbReference type="Pfam" id="PF03880">
    <property type="entry name" value="DbpA"/>
    <property type="match status" value="1"/>
</dbReference>
<evidence type="ECO:0000259" key="6">
    <source>
        <dbReference type="PROSITE" id="PS51192"/>
    </source>
</evidence>
<dbReference type="GO" id="GO:0016787">
    <property type="term" value="F:hydrolase activity"/>
    <property type="evidence" value="ECO:0007669"/>
    <property type="project" value="UniProtKB-KW"/>
</dbReference>
<dbReference type="Gene3D" id="3.30.70.330">
    <property type="match status" value="1"/>
</dbReference>
<dbReference type="InterPro" id="IPR012677">
    <property type="entry name" value="Nucleotide-bd_a/b_plait_sf"/>
</dbReference>
<sequence>MNTNEIINKLGIRPNDMQNAVFDAMSGGTDDIVVLSPTGTGKTYAYLIPLASQLDSQSDALQAVVLLPGRELALQSANVLKSMGSGLRTMALYGGRPTMDEHRELRTVRPQIVFATPGRLNDHLDKGNISAASVRTLVIDEFDKMLQMGFQDEMTAIIGKLPTAIRRVLLSATDAEEIPSYLRSGFNPVRLNFIAADEAAAERVKIFKVQSPEKDKLETLKRLLIDLGEQSSVVFLNYRDSVERTASYLTEEGFTVSLFHGGLDQQDRERALYRFSNGTANILVCTDLASRGLDIPDIKNIIHYHIPESEDAYVHRTGRTARWDKDGRAFFILAPGETVPDYVEQASADAAKGQDRTPLADYNPVGDGPVPQPLMTTIYIGKGKKDKISKGDIVGFLCKKGGLKGSEIGRIDVYQRYAYAAVPRRKLRQVLRGTHGEKIKGVKTIVEEVTI</sequence>
<evidence type="ECO:0000256" key="1">
    <source>
        <dbReference type="ARBA" id="ARBA00022741"/>
    </source>
</evidence>
<comment type="similarity">
    <text evidence="5">Belongs to the DEAD box helicase family.</text>
</comment>
<dbReference type="RefSeq" id="WP_223929137.1">
    <property type="nucleotide sequence ID" value="NZ_BPTU01000001.1"/>
</dbReference>
<dbReference type="GeneID" id="72467284"/>
<evidence type="ECO:0000313" key="8">
    <source>
        <dbReference type="EMBL" id="GJG58682.1"/>
    </source>
</evidence>
<evidence type="ECO:0000259" key="7">
    <source>
        <dbReference type="PROSITE" id="PS51194"/>
    </source>
</evidence>
<dbReference type="InterPro" id="IPR050079">
    <property type="entry name" value="DEAD_box_RNA_helicase"/>
</dbReference>
<keyword evidence="4" id="KW-0067">ATP-binding</keyword>
<gene>
    <name evidence="8" type="ORF">PRLR5076_15330</name>
</gene>
<dbReference type="GO" id="GO:0003676">
    <property type="term" value="F:nucleic acid binding"/>
    <property type="evidence" value="ECO:0007669"/>
    <property type="project" value="InterPro"/>
</dbReference>
<dbReference type="Gene3D" id="3.40.50.300">
    <property type="entry name" value="P-loop containing nucleotide triphosphate hydrolases"/>
    <property type="match status" value="2"/>
</dbReference>
<dbReference type="SMART" id="SM00487">
    <property type="entry name" value="DEXDc"/>
    <property type="match status" value="1"/>
</dbReference>
<keyword evidence="3 8" id="KW-0347">Helicase</keyword>
<dbReference type="PROSITE" id="PS51194">
    <property type="entry name" value="HELICASE_CTER"/>
    <property type="match status" value="1"/>
</dbReference>
<dbReference type="SMART" id="SM00490">
    <property type="entry name" value="HELICc"/>
    <property type="match status" value="1"/>
</dbReference>
<keyword evidence="9" id="KW-1185">Reference proteome</keyword>
<accession>A0A9R1C9X6</accession>
<keyword evidence="2" id="KW-0378">Hydrolase</keyword>
<comment type="caution">
    <text evidence="8">The sequence shown here is derived from an EMBL/GenBank/DDBJ whole genome shotgun (WGS) entry which is preliminary data.</text>
</comment>
<dbReference type="Pfam" id="PF00270">
    <property type="entry name" value="DEAD"/>
    <property type="match status" value="1"/>
</dbReference>
<keyword evidence="1" id="KW-0547">Nucleotide-binding</keyword>